<proteinExistence type="predicted"/>
<evidence type="ECO:0000313" key="2">
    <source>
        <dbReference type="Proteomes" id="UP001232001"/>
    </source>
</evidence>
<protein>
    <recommendedName>
        <fullName evidence="3">Gliding motility-associated C-terminal domain-containing protein</fullName>
    </recommendedName>
</protein>
<evidence type="ECO:0008006" key="3">
    <source>
        <dbReference type="Google" id="ProtNLM"/>
    </source>
</evidence>
<reference evidence="1 2" key="1">
    <citation type="submission" date="2023-04" db="EMBL/GenBank/DDBJ databases">
        <title>Tenacibaculum tangerinum sp. nov., isolated from sea tidal flat of South Korea.</title>
        <authorList>
            <person name="Lee S.H."/>
            <person name="Kim J.-J."/>
        </authorList>
    </citation>
    <scope>NUCLEOTIDE SEQUENCE [LARGE SCALE GENOMIC DNA]</scope>
    <source>
        <strain evidence="1 2">GRR-S3-23</strain>
    </source>
</reference>
<dbReference type="RefSeq" id="WP_279651909.1">
    <property type="nucleotide sequence ID" value="NZ_CP122539.1"/>
</dbReference>
<keyword evidence="2" id="KW-1185">Reference proteome</keyword>
<sequence length="449" mass="51601">MTIILYSINTLAQAKYRVEFFNLNYRINKGVKNNTSSNINIQIHYANGTKKTLYYRPIRNRGDNEVNYSIAPFTAYSRPIKITCYVFVNFRTGTDAKATKEILFSSDCIEGAFSESYSPRMTPVSFSYNIYPIINLTGSSDNNIAPDQFFLTSATSGFLNKTYIWRYKLGTDPWKYVSTRQTTVLGIPITVPVSDGPILQKRPQDFLQGDYIGKTIQFMIETCNSDYYSTIVSYYLIDNPPKIVSHTVKKTTCNYSSDGGITLNFERQLHNQEKMLIALYIERENNLNTYNFYKSFSTENLIYTNGNYTYTIPEELDKGMYQVKYQTLNRDMGEQVWTSLTSRTVKMEETTKVDFKITAIADQNCFAINDGYIDVSATGETNRTFLYQLTKNGELQIFNGVDWIQYTGNNEDNDTWFQFANASTTRINNLNKGAYKIRVKDSQGCFAKQ</sequence>
<gene>
    <name evidence="1" type="ORF">P8625_02390</name>
</gene>
<name>A0ABY8L6M8_9FLAO</name>
<dbReference type="EMBL" id="CP122539">
    <property type="protein sequence ID" value="WGH76038.1"/>
    <property type="molecule type" value="Genomic_DNA"/>
</dbReference>
<dbReference type="Proteomes" id="UP001232001">
    <property type="component" value="Chromosome"/>
</dbReference>
<accession>A0ABY8L6M8</accession>
<evidence type="ECO:0000313" key="1">
    <source>
        <dbReference type="EMBL" id="WGH76038.1"/>
    </source>
</evidence>
<organism evidence="1 2">
    <name type="scientific">Tenacibaculum tangerinum</name>
    <dbReference type="NCBI Taxonomy" id="3038772"/>
    <lineage>
        <taxon>Bacteria</taxon>
        <taxon>Pseudomonadati</taxon>
        <taxon>Bacteroidota</taxon>
        <taxon>Flavobacteriia</taxon>
        <taxon>Flavobacteriales</taxon>
        <taxon>Flavobacteriaceae</taxon>
        <taxon>Tenacibaculum</taxon>
    </lineage>
</organism>